<comment type="similarity">
    <text evidence="1">Belongs to the TRAFAC class translation factor GTPase superfamily. Classic translation factor GTPase family. EF-Tu/EF-1A subfamily.</text>
</comment>
<dbReference type="Proteomes" id="UP000444721">
    <property type="component" value="Unassembled WGS sequence"/>
</dbReference>
<keyword evidence="2" id="KW-0547">Nucleotide-binding</keyword>
<dbReference type="PANTHER" id="PTHR48050:SF13">
    <property type="entry name" value="STEROL 3-BETA-GLUCOSYLTRANSFERASE UGT80A2"/>
    <property type="match status" value="1"/>
</dbReference>
<feature type="domain" description="Translation elongation factor EFTu-like" evidence="5">
    <location>
        <begin position="687"/>
        <end position="751"/>
    </location>
</feature>
<dbReference type="EMBL" id="VFQX01000002">
    <property type="protein sequence ID" value="KAF0984595.1"/>
    <property type="molecule type" value="Genomic_DNA"/>
</dbReference>
<dbReference type="GO" id="GO:0005525">
    <property type="term" value="F:GTP binding"/>
    <property type="evidence" value="ECO:0007669"/>
    <property type="project" value="UniProtKB-KW"/>
</dbReference>
<feature type="domain" description="GTP-eEF1A C-terminal" evidence="7">
    <location>
        <begin position="774"/>
        <end position="876"/>
    </location>
</feature>
<dbReference type="InterPro" id="IPR004161">
    <property type="entry name" value="EFTu-like_2"/>
</dbReference>
<dbReference type="InterPro" id="IPR009000">
    <property type="entry name" value="Transl_B-barrel_sf"/>
</dbReference>
<dbReference type="SUPFAM" id="SSF52540">
    <property type="entry name" value="P-loop containing nucleoside triphosphate hydrolases"/>
    <property type="match status" value="1"/>
</dbReference>
<gene>
    <name evidence="8" type="ORF">FDP41_000494</name>
</gene>
<dbReference type="VEuPathDB" id="AmoebaDB:FDP41_000494"/>
<feature type="domain" description="Tr-type G" evidence="4">
    <location>
        <begin position="436"/>
        <end position="631"/>
    </location>
</feature>
<dbReference type="Gene3D" id="2.40.30.10">
    <property type="entry name" value="Translation factors"/>
    <property type="match status" value="2"/>
</dbReference>
<dbReference type="Pfam" id="PF00009">
    <property type="entry name" value="GTP_EFTU"/>
    <property type="match status" value="1"/>
</dbReference>
<dbReference type="InterPro" id="IPR009001">
    <property type="entry name" value="Transl_elong_EF1A/Init_IF2_C"/>
</dbReference>
<dbReference type="GO" id="GO:0003924">
    <property type="term" value="F:GTPase activity"/>
    <property type="evidence" value="ECO:0007669"/>
    <property type="project" value="InterPro"/>
</dbReference>
<reference evidence="8 9" key="1">
    <citation type="journal article" date="2019" name="Sci. Rep.">
        <title>Nanopore sequencing improves the draft genome of the human pathogenic amoeba Naegleria fowleri.</title>
        <authorList>
            <person name="Liechti N."/>
            <person name="Schurch N."/>
            <person name="Bruggmann R."/>
            <person name="Wittwer M."/>
        </authorList>
    </citation>
    <scope>NUCLEOTIDE SEQUENCE [LARGE SCALE GENOMIC DNA]</scope>
    <source>
        <strain evidence="8 9">ATCC 30894</strain>
    </source>
</reference>
<dbReference type="InterPro" id="IPR054696">
    <property type="entry name" value="GTP-eEF1A_C"/>
</dbReference>
<dbReference type="InterPro" id="IPR000795">
    <property type="entry name" value="T_Tr_GTP-bd_dom"/>
</dbReference>
<protein>
    <submittedName>
        <fullName evidence="8">Uncharacterized protein</fullName>
    </submittedName>
</protein>
<dbReference type="RefSeq" id="XP_044569308.1">
    <property type="nucleotide sequence ID" value="XM_044708409.1"/>
</dbReference>
<evidence type="ECO:0000259" key="4">
    <source>
        <dbReference type="Pfam" id="PF00009"/>
    </source>
</evidence>
<name>A0A6A5CH31_NAEFO</name>
<dbReference type="Gene3D" id="3.40.50.2000">
    <property type="entry name" value="Glycogen Phosphorylase B"/>
    <property type="match status" value="2"/>
</dbReference>
<evidence type="ECO:0000256" key="1">
    <source>
        <dbReference type="ARBA" id="ARBA00007249"/>
    </source>
</evidence>
<dbReference type="GO" id="GO:0016757">
    <property type="term" value="F:glycosyltransferase activity"/>
    <property type="evidence" value="ECO:0007669"/>
    <property type="project" value="UniProtKB-ARBA"/>
</dbReference>
<dbReference type="GeneID" id="68107712"/>
<dbReference type="Pfam" id="PF06722">
    <property type="entry name" value="EryCIII-like_C"/>
    <property type="match status" value="1"/>
</dbReference>
<evidence type="ECO:0000313" key="8">
    <source>
        <dbReference type="EMBL" id="KAF0984595.1"/>
    </source>
</evidence>
<evidence type="ECO:0000259" key="5">
    <source>
        <dbReference type="Pfam" id="PF03144"/>
    </source>
</evidence>
<dbReference type="SUPFAM" id="SSF50447">
    <property type="entry name" value="Translation proteins"/>
    <property type="match status" value="1"/>
</dbReference>
<dbReference type="OrthoDB" id="541972at2759"/>
<evidence type="ECO:0000259" key="7">
    <source>
        <dbReference type="Pfam" id="PF22594"/>
    </source>
</evidence>
<dbReference type="SUPFAM" id="SSF53756">
    <property type="entry name" value="UDP-Glycosyltransferase/glycogen phosphorylase"/>
    <property type="match status" value="1"/>
</dbReference>
<organism evidence="8 9">
    <name type="scientific">Naegleria fowleri</name>
    <name type="common">Brain eating amoeba</name>
    <dbReference type="NCBI Taxonomy" id="5763"/>
    <lineage>
        <taxon>Eukaryota</taxon>
        <taxon>Discoba</taxon>
        <taxon>Heterolobosea</taxon>
        <taxon>Tetramitia</taxon>
        <taxon>Eutetramitia</taxon>
        <taxon>Vahlkampfiidae</taxon>
        <taxon>Naegleria</taxon>
    </lineage>
</organism>
<dbReference type="InterPro" id="IPR010610">
    <property type="entry name" value="EryCIII-like_C"/>
</dbReference>
<proteinExistence type="inferred from homology"/>
<comment type="caution">
    <text evidence="8">The sequence shown here is derived from an EMBL/GenBank/DDBJ whole genome shotgun (WGS) entry which is preliminary data.</text>
</comment>
<dbReference type="InterPro" id="IPR050426">
    <property type="entry name" value="Glycosyltransferase_28"/>
</dbReference>
<evidence type="ECO:0000313" key="9">
    <source>
        <dbReference type="Proteomes" id="UP000444721"/>
    </source>
</evidence>
<dbReference type="SUPFAM" id="SSF50465">
    <property type="entry name" value="EF-Tu/eEF-1alpha/eIF2-gamma C-terminal domain"/>
    <property type="match status" value="1"/>
</dbReference>
<dbReference type="Gene3D" id="3.40.50.300">
    <property type="entry name" value="P-loop containing nucleotide triphosphate hydrolases"/>
    <property type="match status" value="1"/>
</dbReference>
<evidence type="ECO:0000259" key="6">
    <source>
        <dbReference type="Pfam" id="PF06722"/>
    </source>
</evidence>
<dbReference type="PANTHER" id="PTHR48050">
    <property type="entry name" value="STEROL 3-BETA-GLUCOSYLTRANSFERASE"/>
    <property type="match status" value="1"/>
</dbReference>
<accession>A0A6A5CH31</accession>
<keyword evidence="9" id="KW-1185">Reference proteome</keyword>
<evidence type="ECO:0000256" key="2">
    <source>
        <dbReference type="ARBA" id="ARBA00022741"/>
    </source>
</evidence>
<feature type="domain" description="Erythromycin biosynthesis protein CIII-like C-terminal" evidence="6">
    <location>
        <begin position="287"/>
        <end position="365"/>
    </location>
</feature>
<dbReference type="VEuPathDB" id="AmoebaDB:NF0060020"/>
<dbReference type="VEuPathDB" id="AmoebaDB:NfTy_001610"/>
<keyword evidence="3" id="KW-0342">GTP-binding</keyword>
<sequence>MQDPQTQEALRTGDFNKVIELTAKPSEVLIRKCTQDLFEMAATEIKFNALISSSVGMPIAWMLSERYEIPLLYVGLVSEAPTSDFPFCVLSPMSLGDDEKNLASYEQVYRVAFKKTEEMVNEQRQGLGLAPMNDSSSGWLGLKEKYNMPIIYAFSDVVFGGKKPKGYRENIHLTGFFELKLEHDQLGSEIEVFLAKPKTEPIFLSFGSMPALNPFQLFELTLSVLMRYERVILSCGWTDMDQIMEDLNTHHHMENMDSKFSNEEIQQYRELLNSLKHYIANDRLLIIKECPYYLLFPQCACIVHHCGAGTTGAALKSGNPQVVIPVFMDQPFWAHKMFELGVASYPVLLKDIDNEKVNEAIDFVLCGEKSESIKKKALLIAQHLQKQEEECNPIERAIELCLDSLKSNPFIVPRIEFQDDIRKKTTDDSSHFLQKNILFLGSEESGKSTLCGCLECHDDTRYVEKRAYNLYLGIPEHLWPSKEQRVLEAYQSAADHTSRPERAPLIQIGVLHKTDQEKKEILTLMNVSTKKRKLDCLIKACFLADIAVLVVDITDNKFEKEIEKFDSTLNNQLRVAKSFGIQHMIVCLNKCDTETQIQKLHNRYLEIVTCLEIKLRKLGWRNIPFIPVSSVGSAPNVVHNNGAYHFYKGDPLWNTLKNLQITKDSMNLKDKSLKLAPMDIYKIGGVGTVIIARIERGTIRENDTIQSYPKYGSCKNWIVKSLEIAFNPVKRANVGDFVGVALKNCSIRDIKNYYVFNKIHEPLEPMDVESFEATVKIIITPESGEIRVGYTCKMHFMTYKYLCKIEEIMSVRMSETNKTEEQHYPQSAKVGQVIQARIRLLMRFHKFAPLELYSENPRLGRVLLVDKNKLIGVANVTKLNYCKTSFKEDDDIVKNTHQ</sequence>
<dbReference type="Pfam" id="PF03144">
    <property type="entry name" value="GTP_EFTU_D2"/>
    <property type="match status" value="1"/>
</dbReference>
<dbReference type="InterPro" id="IPR027417">
    <property type="entry name" value="P-loop_NTPase"/>
</dbReference>
<evidence type="ECO:0000256" key="3">
    <source>
        <dbReference type="ARBA" id="ARBA00023134"/>
    </source>
</evidence>
<dbReference type="AlphaFoldDB" id="A0A6A5CH31"/>
<dbReference type="Pfam" id="PF22594">
    <property type="entry name" value="GTP-eEF1A_C"/>
    <property type="match status" value="1"/>
</dbReference>
<dbReference type="VEuPathDB" id="AmoebaDB:NF0060030"/>